<dbReference type="Gene3D" id="1.10.220.30">
    <property type="match status" value="1"/>
</dbReference>
<dbReference type="RefSeq" id="WP_020370606.1">
    <property type="nucleotide sequence ID" value="NZ_APJW01000004.1"/>
</dbReference>
<evidence type="ECO:0008006" key="6">
    <source>
        <dbReference type="Google" id="ProtNLM"/>
    </source>
</evidence>
<dbReference type="InterPro" id="IPR006182">
    <property type="entry name" value="FliF_N_dom"/>
</dbReference>
<evidence type="ECO:0000259" key="2">
    <source>
        <dbReference type="Pfam" id="PF01514"/>
    </source>
</evidence>
<keyword evidence="1" id="KW-1133">Transmembrane helix</keyword>
<name>A0ABP2XCU6_9CHLA</name>
<feature type="transmembrane region" description="Helical" evidence="1">
    <location>
        <begin position="12"/>
        <end position="33"/>
    </location>
</feature>
<reference evidence="4 5" key="1">
    <citation type="submission" date="2013-07" db="EMBL/GenBank/DDBJ databases">
        <title>Isolation of a new Chlamydia species from the feral Sacred Ibis (Threskiornis aethiopicus): Chlamydia ibidis.</title>
        <authorList>
            <person name="Vorimore F."/>
            <person name="Hsia R.-C."/>
            <person name="Huot-Creasy H."/>
            <person name="Bastian S."/>
            <person name="Deruyter L."/>
            <person name="Passet A."/>
            <person name="Sachse K."/>
            <person name="Bavoil P."/>
            <person name="Myers G."/>
            <person name="Laroucau K."/>
        </authorList>
    </citation>
    <scope>NUCLEOTIDE SEQUENCE [LARGE SCALE GENOMIC DNA]</scope>
    <source>
        <strain evidence="4 5">10-1398/6</strain>
    </source>
</reference>
<dbReference type="InterPro" id="IPR011002">
    <property type="entry name" value="FliG_a-hlx"/>
</dbReference>
<keyword evidence="5" id="KW-1185">Reference proteome</keyword>
<gene>
    <name evidence="4" type="ORF">H359_1013</name>
</gene>
<dbReference type="InterPro" id="IPR032779">
    <property type="entry name" value="FliG_M"/>
</dbReference>
<feature type="domain" description="Flagellar motor switch protein FliG middle" evidence="3">
    <location>
        <begin position="293"/>
        <end position="334"/>
    </location>
</feature>
<keyword evidence="1" id="KW-0472">Membrane</keyword>
<protein>
    <recommendedName>
        <fullName evidence="6">Secretory of YscJ/FliF family protein</fullName>
    </recommendedName>
</protein>
<keyword evidence="1" id="KW-0812">Transmembrane</keyword>
<evidence type="ECO:0000259" key="3">
    <source>
        <dbReference type="Pfam" id="PF14841"/>
    </source>
</evidence>
<feature type="domain" description="Flagellar M-ring N-terminal" evidence="2">
    <location>
        <begin position="70"/>
        <end position="151"/>
    </location>
</feature>
<dbReference type="EMBL" id="APJW01000004">
    <property type="protein sequence ID" value="EQM62256.1"/>
    <property type="molecule type" value="Genomic_DNA"/>
</dbReference>
<dbReference type="NCBIfam" id="NF004606">
    <property type="entry name" value="PRK05934.1"/>
    <property type="match status" value="1"/>
</dbReference>
<sequence>MFLQFLKKKFSLLRISPLYFFALGGLGLTIFLGKTPTSSLSSSYPQSEKKTTSWFKLTQVGNPKLLESLVKKEQLEKDLTNFEPIANATVAISLSEEEEVSPQLSAILTLKKDAVLSPSLRQSIIDYLVSSVYGLQKEHITLSDNFGQIYSDNIAYPNPASLSRAKEYLSKLLPQRHFTLLHLNTEGSPIIQFLINENYINSLQKNKRERILQHSLNYINQTLDNGNTVQVEILPFSKDTTNRTLILQFIIGGMVLLSSLAIVGLASFYLASYAYEAIPKDPKKIKRGINIGKLVEILQKESPEKIALILSYLDPKKADELFKQLPESTQKQVLEIQQ</sequence>
<dbReference type="Pfam" id="PF14841">
    <property type="entry name" value="FliG_M"/>
    <property type="match status" value="1"/>
</dbReference>
<evidence type="ECO:0000256" key="1">
    <source>
        <dbReference type="SAM" id="Phobius"/>
    </source>
</evidence>
<dbReference type="SUPFAM" id="SSF48029">
    <property type="entry name" value="FliG"/>
    <property type="match status" value="1"/>
</dbReference>
<dbReference type="Pfam" id="PF01514">
    <property type="entry name" value="YscJ_FliF"/>
    <property type="match status" value="1"/>
</dbReference>
<evidence type="ECO:0000313" key="4">
    <source>
        <dbReference type="EMBL" id="EQM62256.1"/>
    </source>
</evidence>
<dbReference type="InterPro" id="IPR045851">
    <property type="entry name" value="AMP-bd_C_sf"/>
</dbReference>
<organism evidence="4 5">
    <name type="scientific">Chlamydia ibidis 10-1398/6</name>
    <dbReference type="NCBI Taxonomy" id="1046581"/>
    <lineage>
        <taxon>Bacteria</taxon>
        <taxon>Pseudomonadati</taxon>
        <taxon>Chlamydiota</taxon>
        <taxon>Chlamydiia</taxon>
        <taxon>Chlamydiales</taxon>
        <taxon>Chlamydiaceae</taxon>
        <taxon>Chlamydia/Chlamydophila group</taxon>
        <taxon>Chlamydia</taxon>
    </lineage>
</organism>
<dbReference type="Gene3D" id="3.30.300.30">
    <property type="match status" value="1"/>
</dbReference>
<dbReference type="Proteomes" id="UP000016064">
    <property type="component" value="Unassembled WGS sequence"/>
</dbReference>
<feature type="transmembrane region" description="Helical" evidence="1">
    <location>
        <begin position="245"/>
        <end position="275"/>
    </location>
</feature>
<accession>A0ABP2XCU6</accession>
<evidence type="ECO:0000313" key="5">
    <source>
        <dbReference type="Proteomes" id="UP000016064"/>
    </source>
</evidence>
<proteinExistence type="predicted"/>
<comment type="caution">
    <text evidence="4">The sequence shown here is derived from an EMBL/GenBank/DDBJ whole genome shotgun (WGS) entry which is preliminary data.</text>
</comment>